<dbReference type="InterPro" id="IPR034627">
    <property type="entry name" value="Irc6"/>
</dbReference>
<dbReference type="AlphaFoldDB" id="A0A1L0E116"/>
<dbReference type="Proteomes" id="UP000182259">
    <property type="component" value="Chromosome VI"/>
</dbReference>
<dbReference type="Gene3D" id="3.40.50.11960">
    <property type="match status" value="1"/>
</dbReference>
<dbReference type="PANTHER" id="PTHR28043:SF1">
    <property type="entry name" value="INCREASED RECOMBINATION CENTERS PROTEIN 6"/>
    <property type="match status" value="1"/>
</dbReference>
<comment type="function">
    <text evidence="1">Involved in gross chromosomal rearrangements (GCRs) and telomere healing.</text>
</comment>
<organism evidence="5 6">
    <name type="scientific">Sungouiella intermedia</name>
    <dbReference type="NCBI Taxonomy" id="45354"/>
    <lineage>
        <taxon>Eukaryota</taxon>
        <taxon>Fungi</taxon>
        <taxon>Dikarya</taxon>
        <taxon>Ascomycota</taxon>
        <taxon>Saccharomycotina</taxon>
        <taxon>Pichiomycetes</taxon>
        <taxon>Metschnikowiaceae</taxon>
        <taxon>Sungouiella</taxon>
    </lineage>
</organism>
<proteinExistence type="inferred from homology"/>
<dbReference type="GO" id="GO:0016192">
    <property type="term" value="P:vesicle-mediated transport"/>
    <property type="evidence" value="ECO:0007669"/>
    <property type="project" value="InterPro"/>
</dbReference>
<accession>A0A1L0E116</accession>
<gene>
    <name evidence="5" type="ORF">SAMEA4029009_CIC11G00000003120</name>
</gene>
<keyword evidence="4" id="KW-0160">Chromosomal rearrangement</keyword>
<evidence type="ECO:0000313" key="5">
    <source>
        <dbReference type="EMBL" id="SGZ58206.1"/>
    </source>
</evidence>
<dbReference type="EMBL" id="LT635769">
    <property type="protein sequence ID" value="SGZ58206.1"/>
    <property type="molecule type" value="Genomic_DNA"/>
</dbReference>
<evidence type="ECO:0000256" key="4">
    <source>
        <dbReference type="ARBA" id="ARBA00022447"/>
    </source>
</evidence>
<evidence type="ECO:0000256" key="2">
    <source>
        <dbReference type="ARBA" id="ARBA00007973"/>
    </source>
</evidence>
<evidence type="ECO:0000313" key="6">
    <source>
        <dbReference type="Proteomes" id="UP000182259"/>
    </source>
</evidence>
<evidence type="ECO:0000256" key="1">
    <source>
        <dbReference type="ARBA" id="ARBA00002976"/>
    </source>
</evidence>
<reference evidence="5 6" key="1">
    <citation type="submission" date="2016-10" db="EMBL/GenBank/DDBJ databases">
        <authorList>
            <person name="de Groot N.N."/>
        </authorList>
    </citation>
    <scope>NUCLEOTIDE SEQUENCE [LARGE SCALE GENOMIC DNA]</scope>
    <source>
        <strain evidence="5 6">PYCC 4715</strain>
    </source>
</reference>
<comment type="similarity">
    <text evidence="2">Belongs to the IRC6 family.</text>
</comment>
<dbReference type="GO" id="GO:0030674">
    <property type="term" value="F:protein-macromolecule adaptor activity"/>
    <property type="evidence" value="ECO:0007669"/>
    <property type="project" value="TreeGrafter"/>
</dbReference>
<evidence type="ECO:0000256" key="3">
    <source>
        <dbReference type="ARBA" id="ARBA00015902"/>
    </source>
</evidence>
<dbReference type="Pfam" id="PF10199">
    <property type="entry name" value="Adaptin_binding"/>
    <property type="match status" value="1"/>
</dbReference>
<name>A0A1L0E116_9ASCO</name>
<protein>
    <recommendedName>
        <fullName evidence="3">Increased recombination centers protein 6</fullName>
    </recommendedName>
</protein>
<sequence length="268" mass="31115">MAPNNVLVVGAPKSGKIRLAQHISGDYDTHTIQIDSHSGLIYTFDLTTKYFNVNLNILIEEFPDDRSDVEKDTVACLEEWTSEFSSDEFVELREALDGLIFTFTMEELDMDKFEKQLEFIGKIKELIGEEAFFVVAGAAVGEIESLIVEEIEDQVIANGFEFVNLQESGMNEYREKVGKDRLMEIFETHDWSNMEKRVQPEEYTSHKKEKMPEMAKGLLEVEDADDTDFDLERMLQKLRVDKEKVRGLNDKEKKDYVDKLVEEYLEYF</sequence>
<dbReference type="PANTHER" id="PTHR28043">
    <property type="entry name" value="INCREASED RECOMBINATION CENTERS PROTEIN 6"/>
    <property type="match status" value="1"/>
</dbReference>